<dbReference type="EnsemblPlants" id="LPERR12G11270.1">
    <property type="protein sequence ID" value="LPERR12G11270.1"/>
    <property type="gene ID" value="LPERR12G11270"/>
</dbReference>
<feature type="compositionally biased region" description="Basic residues" evidence="1">
    <location>
        <begin position="41"/>
        <end position="56"/>
    </location>
</feature>
<name>A0A0D9XZR6_9ORYZ</name>
<accession>A0A0D9XZR6</accession>
<protein>
    <submittedName>
        <fullName evidence="2">Uncharacterized protein</fullName>
    </submittedName>
</protein>
<dbReference type="Proteomes" id="UP000032180">
    <property type="component" value="Chromosome 12"/>
</dbReference>
<reference evidence="2 3" key="1">
    <citation type="submission" date="2012-08" db="EMBL/GenBank/DDBJ databases">
        <title>Oryza genome evolution.</title>
        <authorList>
            <person name="Wing R.A."/>
        </authorList>
    </citation>
    <scope>NUCLEOTIDE SEQUENCE</scope>
</reference>
<reference evidence="3" key="2">
    <citation type="submission" date="2013-12" db="EMBL/GenBank/DDBJ databases">
        <authorList>
            <person name="Yu Y."/>
            <person name="Lee S."/>
            <person name="de Baynast K."/>
            <person name="Wissotski M."/>
            <person name="Liu L."/>
            <person name="Talag J."/>
            <person name="Goicoechea J."/>
            <person name="Angelova A."/>
            <person name="Jetty R."/>
            <person name="Kudrna D."/>
            <person name="Golser W."/>
            <person name="Rivera L."/>
            <person name="Zhang J."/>
            <person name="Wing R."/>
        </authorList>
    </citation>
    <scope>NUCLEOTIDE SEQUENCE</scope>
</reference>
<dbReference type="eggNOG" id="ENOG502R64W">
    <property type="taxonomic scope" value="Eukaryota"/>
</dbReference>
<proteinExistence type="predicted"/>
<organism evidence="2 3">
    <name type="scientific">Leersia perrieri</name>
    <dbReference type="NCBI Taxonomy" id="77586"/>
    <lineage>
        <taxon>Eukaryota</taxon>
        <taxon>Viridiplantae</taxon>
        <taxon>Streptophyta</taxon>
        <taxon>Embryophyta</taxon>
        <taxon>Tracheophyta</taxon>
        <taxon>Spermatophyta</taxon>
        <taxon>Magnoliopsida</taxon>
        <taxon>Liliopsida</taxon>
        <taxon>Poales</taxon>
        <taxon>Poaceae</taxon>
        <taxon>BOP clade</taxon>
        <taxon>Oryzoideae</taxon>
        <taxon>Oryzeae</taxon>
        <taxon>Oryzinae</taxon>
        <taxon>Leersia</taxon>
    </lineage>
</organism>
<reference evidence="2" key="3">
    <citation type="submission" date="2015-04" db="UniProtKB">
        <authorList>
            <consortium name="EnsemblPlants"/>
        </authorList>
    </citation>
    <scope>IDENTIFICATION</scope>
</reference>
<evidence type="ECO:0000313" key="3">
    <source>
        <dbReference type="Proteomes" id="UP000032180"/>
    </source>
</evidence>
<evidence type="ECO:0000256" key="1">
    <source>
        <dbReference type="SAM" id="MobiDB-lite"/>
    </source>
</evidence>
<dbReference type="AlphaFoldDB" id="A0A0D9XZR6"/>
<feature type="compositionally biased region" description="Low complexity" evidence="1">
    <location>
        <begin position="1"/>
        <end position="10"/>
    </location>
</feature>
<dbReference type="Gramene" id="LPERR12G11270.1">
    <property type="protein sequence ID" value="LPERR12G11270.1"/>
    <property type="gene ID" value="LPERR12G11270"/>
</dbReference>
<sequence length="189" mass="19388">MRLLRRTPSMGGSGGRGLRRPESLTRSPPATALAKTESMKKREKSKSNKKASKRARLRAGISAALRDLHHLAAHRHRSGGGGQRGGHDDGAVVSVAPPVVGAVSADCSVGARPASAAAGSESGLSWAVAVAVVVVLACVVALGRGPAICCCTCAAWLCGGRAADQPACRRRWSGGGHGRVQRQAGFLQQ</sequence>
<feature type="region of interest" description="Disordered" evidence="1">
    <location>
        <begin position="1"/>
        <end position="56"/>
    </location>
</feature>
<evidence type="ECO:0000313" key="2">
    <source>
        <dbReference type="EnsemblPlants" id="LPERR12G11270.1"/>
    </source>
</evidence>
<dbReference type="HOGENOM" id="CLU_1484441_0_0_1"/>
<keyword evidence="3" id="KW-1185">Reference proteome</keyword>